<dbReference type="AlphaFoldDB" id="A0A931DPL8"/>
<evidence type="ECO:0000313" key="1">
    <source>
        <dbReference type="EMBL" id="MBG6090428.1"/>
    </source>
</evidence>
<accession>A0A931DPL8</accession>
<dbReference type="EMBL" id="JADOUA010000001">
    <property type="protein sequence ID" value="MBG6090428.1"/>
    <property type="molecule type" value="Genomic_DNA"/>
</dbReference>
<keyword evidence="2" id="KW-1185">Reference proteome</keyword>
<dbReference type="RefSeq" id="WP_197012894.1">
    <property type="nucleotide sequence ID" value="NZ_BAABES010000016.1"/>
</dbReference>
<dbReference type="Proteomes" id="UP000614047">
    <property type="component" value="Unassembled WGS sequence"/>
</dbReference>
<gene>
    <name evidence="1" type="ORF">IW256_004541</name>
</gene>
<evidence type="ECO:0000313" key="2">
    <source>
        <dbReference type="Proteomes" id="UP000614047"/>
    </source>
</evidence>
<proteinExistence type="predicted"/>
<comment type="caution">
    <text evidence="1">The sequence shown here is derived from an EMBL/GenBank/DDBJ whole genome shotgun (WGS) entry which is preliminary data.</text>
</comment>
<organism evidence="1 2">
    <name type="scientific">Actinomadura viridis</name>
    <dbReference type="NCBI Taxonomy" id="58110"/>
    <lineage>
        <taxon>Bacteria</taxon>
        <taxon>Bacillati</taxon>
        <taxon>Actinomycetota</taxon>
        <taxon>Actinomycetes</taxon>
        <taxon>Streptosporangiales</taxon>
        <taxon>Thermomonosporaceae</taxon>
        <taxon>Actinomadura</taxon>
    </lineage>
</organism>
<name>A0A931DPL8_9ACTN</name>
<reference evidence="1" key="1">
    <citation type="submission" date="2020-11" db="EMBL/GenBank/DDBJ databases">
        <title>Sequencing the genomes of 1000 actinobacteria strains.</title>
        <authorList>
            <person name="Klenk H.-P."/>
        </authorList>
    </citation>
    <scope>NUCLEOTIDE SEQUENCE</scope>
    <source>
        <strain evidence="1">DSM 43175</strain>
    </source>
</reference>
<protein>
    <submittedName>
        <fullName evidence="1">Uncharacterized protein</fullName>
    </submittedName>
</protein>
<sequence length="222" mass="23005">MRLDLDHDTHGLDLRPDISAITPPESMAGTLTVHRREIRLVCERLLMVAGVPAGACPAARDFVVDCVDRFGRDALARLAGTFPGGADRPAWAPPRRTGPRRIDAGGRSALLVGAPVLAGAFADGPGDPVTVHGLADADLLEAGSLWAAALGLGLSVAVEGTDARVEVLPAAPPAPPSLIGTGIEVPAEVWWPLYYASNEALSIDTDLSRLHTGMAPPPSGIL</sequence>